<protein>
    <recommendedName>
        <fullName evidence="6">O-antigen ligase-related domain-containing protein</fullName>
    </recommendedName>
</protein>
<evidence type="ECO:0000256" key="2">
    <source>
        <dbReference type="ARBA" id="ARBA00022692"/>
    </source>
</evidence>
<dbReference type="PATRIC" id="fig|670052.7.peg.3049"/>
<feature type="transmembrane region" description="Helical" evidence="5">
    <location>
        <begin position="111"/>
        <end position="132"/>
    </location>
</feature>
<dbReference type="KEGG" id="cart:PA27867_2966"/>
<dbReference type="EMBL" id="CP016282">
    <property type="protein sequence ID" value="ANP73903.1"/>
    <property type="molecule type" value="Genomic_DNA"/>
</dbReference>
<dbReference type="STRING" id="670052.PA27867_2966"/>
<dbReference type="Pfam" id="PF04932">
    <property type="entry name" value="Wzy_C"/>
    <property type="match status" value="1"/>
</dbReference>
<dbReference type="PANTHER" id="PTHR37422:SF21">
    <property type="entry name" value="EXOQ-LIKE PROTEIN"/>
    <property type="match status" value="1"/>
</dbReference>
<keyword evidence="3 5" id="KW-1133">Transmembrane helix</keyword>
<dbReference type="InterPro" id="IPR007016">
    <property type="entry name" value="O-antigen_ligase-rel_domated"/>
</dbReference>
<evidence type="ECO:0000256" key="3">
    <source>
        <dbReference type="ARBA" id="ARBA00022989"/>
    </source>
</evidence>
<evidence type="ECO:0000313" key="7">
    <source>
        <dbReference type="EMBL" id="ANP73903.1"/>
    </source>
</evidence>
<evidence type="ECO:0000256" key="5">
    <source>
        <dbReference type="SAM" id="Phobius"/>
    </source>
</evidence>
<feature type="transmembrane region" description="Helical" evidence="5">
    <location>
        <begin position="144"/>
        <end position="165"/>
    </location>
</feature>
<dbReference type="PANTHER" id="PTHR37422">
    <property type="entry name" value="TEICHURONIC ACID BIOSYNTHESIS PROTEIN TUAE"/>
    <property type="match status" value="1"/>
</dbReference>
<keyword evidence="2 5" id="KW-0812">Transmembrane</keyword>
<name>A0A1B1BNH9_9MICO</name>
<evidence type="ECO:0000256" key="1">
    <source>
        <dbReference type="ARBA" id="ARBA00004141"/>
    </source>
</evidence>
<dbReference type="AlphaFoldDB" id="A0A1B1BNH9"/>
<feature type="transmembrane region" description="Helical" evidence="5">
    <location>
        <begin position="260"/>
        <end position="281"/>
    </location>
</feature>
<sequence length="448" mass="48450">MSRRVSSEPIATEQTVVEKAVGLRRATLTVAVVLCYIGLFTVSWDRLGNLSVGAFNVKISVVAFGLSLVLAAIATLSGRKFYPPKSILALMSGIVLVMIVSSAFSLDVRAAVLSTLTVIAGALVPALAVYAAASLGRFEDLLKWFVWGALFACLFGLYQLVAFYLDLPQFIEYEGQSGGLGRIASFSYEPAYLGYFLVLALAAACVRVYLTGGTWARYAHLLLIVATLVLLNSRAVFLTIPLLLVLSWPVLRRFISTKQVLVCASSALGLFIVVCFAIPAIPTTLWNQFLSIFNPNEVTSNAPRLQIYGAAVDIARDHPWLGVGPSNFGLYIQGLQYQQYDGVSLNKMVTNNIWLQAMMDGGVFLLLIQLALAIYVILKIYFSGNNSARLLASGWLSVVVVGGMVVSNFYDAKLWVFLALALVAVRIGAERPTQSLGAAPTRDDPALP</sequence>
<feature type="transmembrane region" description="Helical" evidence="5">
    <location>
        <begin position="26"/>
        <end position="43"/>
    </location>
</feature>
<evidence type="ECO:0000259" key="6">
    <source>
        <dbReference type="Pfam" id="PF04932"/>
    </source>
</evidence>
<feature type="transmembrane region" description="Helical" evidence="5">
    <location>
        <begin position="390"/>
        <end position="406"/>
    </location>
</feature>
<feature type="transmembrane region" description="Helical" evidence="5">
    <location>
        <begin position="86"/>
        <end position="104"/>
    </location>
</feature>
<reference evidence="7 8" key="1">
    <citation type="submission" date="2016-06" db="EMBL/GenBank/DDBJ databases">
        <title>Genome sequencing of Cryobacterium arcticum PAMC 27867.</title>
        <authorList>
            <person name="Lee J."/>
            <person name="Kim O.-S."/>
        </authorList>
    </citation>
    <scope>NUCLEOTIDE SEQUENCE [LARGE SCALE GENOMIC DNA]</scope>
    <source>
        <strain evidence="7 8">PAMC 27867</strain>
    </source>
</reference>
<feature type="transmembrane region" description="Helical" evidence="5">
    <location>
        <begin position="353"/>
        <end position="378"/>
    </location>
</feature>
<feature type="transmembrane region" description="Helical" evidence="5">
    <location>
        <begin position="192"/>
        <end position="210"/>
    </location>
</feature>
<accession>A0A1B1BNH9</accession>
<keyword evidence="4 5" id="KW-0472">Membrane</keyword>
<evidence type="ECO:0000256" key="4">
    <source>
        <dbReference type="ARBA" id="ARBA00023136"/>
    </source>
</evidence>
<keyword evidence="8" id="KW-1185">Reference proteome</keyword>
<dbReference type="InterPro" id="IPR051533">
    <property type="entry name" value="WaaL-like"/>
</dbReference>
<feature type="transmembrane region" description="Helical" evidence="5">
    <location>
        <begin position="55"/>
        <end position="74"/>
    </location>
</feature>
<dbReference type="Proteomes" id="UP000092582">
    <property type="component" value="Chromosome 1"/>
</dbReference>
<feature type="domain" description="O-antigen ligase-related" evidence="6">
    <location>
        <begin position="221"/>
        <end position="368"/>
    </location>
</feature>
<evidence type="ECO:0000313" key="8">
    <source>
        <dbReference type="Proteomes" id="UP000092582"/>
    </source>
</evidence>
<proteinExistence type="predicted"/>
<organism evidence="7 8">
    <name type="scientific">Cryobacterium arcticum</name>
    <dbReference type="NCBI Taxonomy" id="670052"/>
    <lineage>
        <taxon>Bacteria</taxon>
        <taxon>Bacillati</taxon>
        <taxon>Actinomycetota</taxon>
        <taxon>Actinomycetes</taxon>
        <taxon>Micrococcales</taxon>
        <taxon>Microbacteriaceae</taxon>
        <taxon>Cryobacterium</taxon>
    </lineage>
</organism>
<gene>
    <name evidence="7" type="ORF">PA27867_2966</name>
</gene>
<feature type="transmembrane region" description="Helical" evidence="5">
    <location>
        <begin position="222"/>
        <end position="248"/>
    </location>
</feature>
<dbReference type="GO" id="GO:0016020">
    <property type="term" value="C:membrane"/>
    <property type="evidence" value="ECO:0007669"/>
    <property type="project" value="UniProtKB-SubCell"/>
</dbReference>
<comment type="subcellular location">
    <subcellularLocation>
        <location evidence="1">Membrane</location>
        <topology evidence="1">Multi-pass membrane protein</topology>
    </subcellularLocation>
</comment>